<dbReference type="GO" id="GO:0005829">
    <property type="term" value="C:cytosol"/>
    <property type="evidence" value="ECO:0007669"/>
    <property type="project" value="TreeGrafter"/>
</dbReference>
<dbReference type="PROSITE" id="PS50030">
    <property type="entry name" value="UBA"/>
    <property type="match status" value="1"/>
</dbReference>
<dbReference type="AlphaFoldDB" id="A0A177BBF3"/>
<evidence type="ECO:0000259" key="14">
    <source>
        <dbReference type="PROSITE" id="PS50235"/>
    </source>
</evidence>
<dbReference type="InterPro" id="IPR001607">
    <property type="entry name" value="Znf_UBP"/>
</dbReference>
<dbReference type="Gene3D" id="1.10.8.10">
    <property type="entry name" value="DNA helicase RuvA subunit, C-terminal domain"/>
    <property type="match status" value="1"/>
</dbReference>
<dbReference type="Pfam" id="PF17807">
    <property type="entry name" value="zf-UBP_var"/>
    <property type="match status" value="1"/>
</dbReference>
<evidence type="ECO:0000256" key="8">
    <source>
        <dbReference type="ARBA" id="ARBA00022786"/>
    </source>
</evidence>
<evidence type="ECO:0000256" key="9">
    <source>
        <dbReference type="ARBA" id="ARBA00022801"/>
    </source>
</evidence>
<dbReference type="InterPro" id="IPR018200">
    <property type="entry name" value="USP_CS"/>
</dbReference>
<evidence type="ECO:0000259" key="15">
    <source>
        <dbReference type="PROSITE" id="PS50271"/>
    </source>
</evidence>
<dbReference type="EC" id="3.4.19.12" evidence="3"/>
<dbReference type="EMBL" id="LWCA01000043">
    <property type="protein sequence ID" value="OAF71530.1"/>
    <property type="molecule type" value="Genomic_DNA"/>
</dbReference>
<dbReference type="Gene3D" id="3.30.40.10">
    <property type="entry name" value="Zinc/RING finger domain, C3HC4 (zinc finger)"/>
    <property type="match status" value="2"/>
</dbReference>
<dbReference type="GO" id="GO:0004843">
    <property type="term" value="F:cysteine-type deubiquitinase activity"/>
    <property type="evidence" value="ECO:0007669"/>
    <property type="project" value="UniProtKB-EC"/>
</dbReference>
<dbReference type="InterPro" id="IPR028889">
    <property type="entry name" value="USP"/>
</dbReference>
<evidence type="ECO:0000256" key="6">
    <source>
        <dbReference type="ARBA" id="ARBA00022737"/>
    </source>
</evidence>
<dbReference type="GO" id="GO:0005634">
    <property type="term" value="C:nucleus"/>
    <property type="evidence" value="ECO:0007669"/>
    <property type="project" value="TreeGrafter"/>
</dbReference>
<evidence type="ECO:0000256" key="12">
    <source>
        <dbReference type="PROSITE-ProRule" id="PRU00502"/>
    </source>
</evidence>
<dbReference type="InterPro" id="IPR041432">
    <property type="entry name" value="UBP13_Znf-UBP_var"/>
</dbReference>
<dbReference type="FunFam" id="3.30.40.10:FF:000026">
    <property type="entry name" value="Ubiquitin carboxyl-terminal hydrolase"/>
    <property type="match status" value="1"/>
</dbReference>
<keyword evidence="7 12" id="KW-0863">Zinc-finger</keyword>
<dbReference type="SUPFAM" id="SSF54001">
    <property type="entry name" value="Cysteine proteinases"/>
    <property type="match status" value="1"/>
</dbReference>
<accession>A0A177BBF3</accession>
<organism evidence="16 17">
    <name type="scientific">Intoshia linei</name>
    <dbReference type="NCBI Taxonomy" id="1819745"/>
    <lineage>
        <taxon>Eukaryota</taxon>
        <taxon>Metazoa</taxon>
        <taxon>Spiralia</taxon>
        <taxon>Lophotrochozoa</taxon>
        <taxon>Mesozoa</taxon>
        <taxon>Orthonectida</taxon>
        <taxon>Rhopaluridae</taxon>
        <taxon>Intoshia</taxon>
    </lineage>
</organism>
<feature type="domain" description="UBA" evidence="13">
    <location>
        <begin position="649"/>
        <end position="693"/>
    </location>
</feature>
<dbReference type="InterPro" id="IPR038765">
    <property type="entry name" value="Papain-like_cys_pep_sf"/>
</dbReference>
<keyword evidence="4" id="KW-0645">Protease</keyword>
<dbReference type="InterPro" id="IPR015940">
    <property type="entry name" value="UBA"/>
</dbReference>
<evidence type="ECO:0000256" key="11">
    <source>
        <dbReference type="ARBA" id="ARBA00022833"/>
    </source>
</evidence>
<protein>
    <recommendedName>
        <fullName evidence="3">ubiquitinyl hydrolase 1</fullName>
        <ecNumber evidence="3">3.4.19.12</ecNumber>
    </recommendedName>
</protein>
<reference evidence="16 17" key="1">
    <citation type="submission" date="2016-04" db="EMBL/GenBank/DDBJ databases">
        <title>The genome of Intoshia linei affirms orthonectids as highly simplified spiralians.</title>
        <authorList>
            <person name="Mikhailov K.V."/>
            <person name="Slusarev G.S."/>
            <person name="Nikitin M.A."/>
            <person name="Logacheva M.D."/>
            <person name="Penin A."/>
            <person name="Aleoshin V."/>
            <person name="Panchin Y.V."/>
        </authorList>
    </citation>
    <scope>NUCLEOTIDE SEQUENCE [LARGE SCALE GENOMIC DNA]</scope>
    <source>
        <strain evidence="16">Intl2013</strain>
        <tissue evidence="16">Whole animal</tissue>
    </source>
</reference>
<keyword evidence="5" id="KW-0479">Metal-binding</keyword>
<dbReference type="SMART" id="SM00290">
    <property type="entry name" value="ZnF_UBP"/>
    <property type="match status" value="1"/>
</dbReference>
<dbReference type="Pfam" id="PF00443">
    <property type="entry name" value="UCH"/>
    <property type="match status" value="1"/>
</dbReference>
<dbReference type="PROSITE" id="PS00972">
    <property type="entry name" value="USP_1"/>
    <property type="match status" value="1"/>
</dbReference>
<dbReference type="PANTHER" id="PTHR24006">
    <property type="entry name" value="UBIQUITIN CARBOXYL-TERMINAL HYDROLASE"/>
    <property type="match status" value="1"/>
</dbReference>
<proteinExistence type="inferred from homology"/>
<sequence length="777" mass="88914">MVKKSLTDYLVKQPSKFDLIFKDECVFSATSPEHENGIYICMNNFIGMSRQFMEPYCKATQKCIFLQYKIVKTKKDLTNKEPTKLAIGVDGGFTDIYDVVEKYNIYIYPDSEEYDLIADAELLNKEVRARIYFGFGMPCITDSANILINAKSAYTQCLLENNIEKWEDEALKISLVAKELIQNTKICKIDIKSKLSCSMCDLTTNLWLNLKDGNINCGRSYWTGMGGNNHAMDHYTKTGYPIVVKLGTIHNGTADVYSYEDKALVIDPYLNKHLQHFGIDADSCEKTEKTMNELEIELNNNVSDFLLAKDENCQKLNGPSFVGLDNLGNSCYINSILQLLFHLEEFREMYVDKYDQILASVMKNQQCILNAPNNFLLQISKLAHEVNYCNLSKETENKIVRPTSIRPTLMRTLIGKENNLYKSKQQQDAAEFFDFLLSKLSKKSNQPPNFKGNSIADLFRFEKVEKIQSKNRKIRVKSYSEYILLLQLTPEIMVDCDSNLKHDKLTKKDEFTVISLKKILSRYTTKCKIIDNTLDKTESFISFGISSFPPYLMISISKFNFDKNYNVSKLKAKVDAPNEINLDWIRADKPTVESEEETYQNKFDNFSEENQLLVSQLIQLGVVKNIAIDTILKNSTCKDVVSLMELSCQLNDKVDSFALEQLLAMQMNKKKSIKALKKCGNNVEMAIGHILDMNSSSSSSEDEEDQDEKYLNGKGDYKLIGCIRHMGNSTNSGHYVAYIKNDPNSDKNEWSLFNDESVVSNSTEDINMGYMFLYKRV</sequence>
<keyword evidence="6" id="KW-0677">Repeat</keyword>
<feature type="domain" description="UBP-type" evidence="15">
    <location>
        <begin position="172"/>
        <end position="281"/>
    </location>
</feature>
<evidence type="ECO:0000259" key="13">
    <source>
        <dbReference type="PROSITE" id="PS50030"/>
    </source>
</evidence>
<evidence type="ECO:0000256" key="7">
    <source>
        <dbReference type="ARBA" id="ARBA00022771"/>
    </source>
</evidence>
<dbReference type="GO" id="GO:0006508">
    <property type="term" value="P:proteolysis"/>
    <property type="evidence" value="ECO:0007669"/>
    <property type="project" value="UniProtKB-KW"/>
</dbReference>
<keyword evidence="8" id="KW-0833">Ubl conjugation pathway</keyword>
<dbReference type="SUPFAM" id="SSF57850">
    <property type="entry name" value="RING/U-box"/>
    <property type="match status" value="1"/>
</dbReference>
<evidence type="ECO:0000256" key="3">
    <source>
        <dbReference type="ARBA" id="ARBA00012759"/>
    </source>
</evidence>
<dbReference type="InterPro" id="IPR001394">
    <property type="entry name" value="Peptidase_C19_UCH"/>
</dbReference>
<keyword evidence="9" id="KW-0378">Hydrolase</keyword>
<feature type="domain" description="USP" evidence="14">
    <location>
        <begin position="322"/>
        <end position="777"/>
    </location>
</feature>
<comment type="catalytic activity">
    <reaction evidence="1">
        <text>Thiol-dependent hydrolysis of ester, thioester, amide, peptide and isopeptide bonds formed by the C-terminal Gly of ubiquitin (a 76-residue protein attached to proteins as an intracellular targeting signal).</text>
        <dbReference type="EC" id="3.4.19.12"/>
    </reaction>
</comment>
<dbReference type="InterPro" id="IPR050164">
    <property type="entry name" value="Peptidase_C19"/>
</dbReference>
<dbReference type="OrthoDB" id="361536at2759"/>
<dbReference type="PROSITE" id="PS50271">
    <property type="entry name" value="ZF_UBP"/>
    <property type="match status" value="1"/>
</dbReference>
<comment type="similarity">
    <text evidence="2">Belongs to the peptidase C19 family.</text>
</comment>
<dbReference type="Gene3D" id="3.90.70.10">
    <property type="entry name" value="Cysteine proteinases"/>
    <property type="match status" value="1"/>
</dbReference>
<dbReference type="GO" id="GO:0008270">
    <property type="term" value="F:zinc ion binding"/>
    <property type="evidence" value="ECO:0007669"/>
    <property type="project" value="UniProtKB-KW"/>
</dbReference>
<evidence type="ECO:0000256" key="4">
    <source>
        <dbReference type="ARBA" id="ARBA00022670"/>
    </source>
</evidence>
<evidence type="ECO:0000256" key="10">
    <source>
        <dbReference type="ARBA" id="ARBA00022807"/>
    </source>
</evidence>
<dbReference type="PANTHER" id="PTHR24006:SF664">
    <property type="entry name" value="UBIQUITIN CARBOXYL-TERMINAL HYDROLASE"/>
    <property type="match status" value="1"/>
</dbReference>
<dbReference type="Proteomes" id="UP000078046">
    <property type="component" value="Unassembled WGS sequence"/>
</dbReference>
<evidence type="ECO:0000256" key="2">
    <source>
        <dbReference type="ARBA" id="ARBA00009085"/>
    </source>
</evidence>
<evidence type="ECO:0000256" key="5">
    <source>
        <dbReference type="ARBA" id="ARBA00022723"/>
    </source>
</evidence>
<dbReference type="PROSITE" id="PS50235">
    <property type="entry name" value="USP_3"/>
    <property type="match status" value="1"/>
</dbReference>
<dbReference type="Pfam" id="PF02148">
    <property type="entry name" value="zf-UBP"/>
    <property type="match status" value="1"/>
</dbReference>
<comment type="caution">
    <text evidence="16">The sequence shown here is derived from an EMBL/GenBank/DDBJ whole genome shotgun (WGS) entry which is preliminary data.</text>
</comment>
<dbReference type="InterPro" id="IPR013083">
    <property type="entry name" value="Znf_RING/FYVE/PHD"/>
</dbReference>
<gene>
    <name evidence="16" type="ORF">A3Q56_00701</name>
</gene>
<evidence type="ECO:0000313" key="16">
    <source>
        <dbReference type="EMBL" id="OAF71530.1"/>
    </source>
</evidence>
<dbReference type="GO" id="GO:0016579">
    <property type="term" value="P:protein deubiquitination"/>
    <property type="evidence" value="ECO:0007669"/>
    <property type="project" value="InterPro"/>
</dbReference>
<keyword evidence="17" id="KW-1185">Reference proteome</keyword>
<evidence type="ECO:0000256" key="1">
    <source>
        <dbReference type="ARBA" id="ARBA00000707"/>
    </source>
</evidence>
<name>A0A177BBF3_9BILA</name>
<evidence type="ECO:0000313" key="17">
    <source>
        <dbReference type="Proteomes" id="UP000078046"/>
    </source>
</evidence>
<keyword evidence="11" id="KW-0862">Zinc</keyword>
<keyword evidence="10" id="KW-0788">Thiol protease</keyword>